<proteinExistence type="inferred from homology"/>
<feature type="transmembrane region" description="Helical" evidence="8">
    <location>
        <begin position="127"/>
        <end position="149"/>
    </location>
</feature>
<dbReference type="PANTHER" id="PTHR36838:SF1">
    <property type="entry name" value="SLR1864 PROTEIN"/>
    <property type="match status" value="1"/>
</dbReference>
<keyword evidence="7 8" id="KW-0472">Membrane</keyword>
<dbReference type="AlphaFoldDB" id="A0A562JKQ7"/>
<dbReference type="Proteomes" id="UP000315343">
    <property type="component" value="Unassembled WGS sequence"/>
</dbReference>
<feature type="transmembrane region" description="Helical" evidence="8">
    <location>
        <begin position="67"/>
        <end position="90"/>
    </location>
</feature>
<protein>
    <recommendedName>
        <fullName evidence="11">Membrane transport protein</fullName>
    </recommendedName>
</protein>
<sequence length="307" mass="34487">MILETLMNSIILMAILMAVGYYLRSKSILNDDAENSLSFILVNITIPAMVIKAMYIKFSFEQVKTGVSLLGIAIIFHIILVALGNLGTIGTKDEEKKKMFKFTVPMMNCGFMGFPLVNQLYGNGAMFYATMFQTPNIILMWTYGMAIMIGKDKGKSNVKDILLNPGMIGIYVGLFLYITQIKLPMFATNLMDLLNNVTTVLAMIIIGSKIKTMGVRESLVNRQAYYATFFRLVLSPLIMILIFKFINFEPMIEQIFVIYAALPVATLMPILAQRYGSDGVFGSKIVVITHLFSLVTIPLFFWLYTVI</sequence>
<accession>A0A562JKQ7</accession>
<feature type="transmembrane region" description="Helical" evidence="8">
    <location>
        <begin position="284"/>
        <end position="304"/>
    </location>
</feature>
<keyword evidence="6 8" id="KW-1133">Transmembrane helix</keyword>
<evidence type="ECO:0000256" key="4">
    <source>
        <dbReference type="ARBA" id="ARBA00022475"/>
    </source>
</evidence>
<dbReference type="Gene3D" id="1.20.1530.20">
    <property type="match status" value="1"/>
</dbReference>
<reference evidence="9 10" key="1">
    <citation type="submission" date="2019-07" db="EMBL/GenBank/DDBJ databases">
        <title>Genomic Encyclopedia of Type Strains, Phase I: the one thousand microbial genomes (KMG-I) project.</title>
        <authorList>
            <person name="Kyrpides N."/>
        </authorList>
    </citation>
    <scope>NUCLEOTIDE SEQUENCE [LARGE SCALE GENOMIC DNA]</scope>
    <source>
        <strain evidence="9 10">DSM 13558</strain>
    </source>
</reference>
<dbReference type="OrthoDB" id="9798064at2"/>
<evidence type="ECO:0000313" key="9">
    <source>
        <dbReference type="EMBL" id="TWH83902.1"/>
    </source>
</evidence>
<dbReference type="GO" id="GO:0055085">
    <property type="term" value="P:transmembrane transport"/>
    <property type="evidence" value="ECO:0007669"/>
    <property type="project" value="InterPro"/>
</dbReference>
<dbReference type="Pfam" id="PF03547">
    <property type="entry name" value="Mem_trans"/>
    <property type="match status" value="1"/>
</dbReference>
<evidence type="ECO:0000256" key="8">
    <source>
        <dbReference type="SAM" id="Phobius"/>
    </source>
</evidence>
<keyword evidence="4" id="KW-1003">Cell membrane</keyword>
<dbReference type="InterPro" id="IPR038770">
    <property type="entry name" value="Na+/solute_symporter_sf"/>
</dbReference>
<feature type="transmembrane region" description="Helical" evidence="8">
    <location>
        <begin position="102"/>
        <end position="121"/>
    </location>
</feature>
<evidence type="ECO:0000256" key="7">
    <source>
        <dbReference type="ARBA" id="ARBA00023136"/>
    </source>
</evidence>
<feature type="transmembrane region" description="Helical" evidence="8">
    <location>
        <begin position="6"/>
        <end position="23"/>
    </location>
</feature>
<evidence type="ECO:0008006" key="11">
    <source>
        <dbReference type="Google" id="ProtNLM"/>
    </source>
</evidence>
<feature type="transmembrane region" description="Helical" evidence="8">
    <location>
        <begin position="161"/>
        <end position="181"/>
    </location>
</feature>
<evidence type="ECO:0000313" key="10">
    <source>
        <dbReference type="Proteomes" id="UP000315343"/>
    </source>
</evidence>
<evidence type="ECO:0000256" key="6">
    <source>
        <dbReference type="ARBA" id="ARBA00022989"/>
    </source>
</evidence>
<evidence type="ECO:0000256" key="5">
    <source>
        <dbReference type="ARBA" id="ARBA00022692"/>
    </source>
</evidence>
<dbReference type="GO" id="GO:0005886">
    <property type="term" value="C:plasma membrane"/>
    <property type="evidence" value="ECO:0007669"/>
    <property type="project" value="UniProtKB-SubCell"/>
</dbReference>
<name>A0A562JKQ7_9FIRM</name>
<feature type="transmembrane region" description="Helical" evidence="8">
    <location>
        <begin position="35"/>
        <end position="55"/>
    </location>
</feature>
<dbReference type="EMBL" id="VLKH01000001">
    <property type="protein sequence ID" value="TWH83902.1"/>
    <property type="molecule type" value="Genomic_DNA"/>
</dbReference>
<dbReference type="InterPro" id="IPR004776">
    <property type="entry name" value="Mem_transp_PIN-like"/>
</dbReference>
<comment type="similarity">
    <text evidence="2">Belongs to the auxin efflux carrier (TC 2.A.69) family.</text>
</comment>
<evidence type="ECO:0000256" key="2">
    <source>
        <dbReference type="ARBA" id="ARBA00010145"/>
    </source>
</evidence>
<gene>
    <name evidence="9" type="ORF">LY60_00519</name>
</gene>
<feature type="transmembrane region" description="Helical" evidence="8">
    <location>
        <begin position="224"/>
        <end position="246"/>
    </location>
</feature>
<dbReference type="PANTHER" id="PTHR36838">
    <property type="entry name" value="AUXIN EFFLUX CARRIER FAMILY PROTEIN"/>
    <property type="match status" value="1"/>
</dbReference>
<organism evidence="9 10">
    <name type="scientific">Sedimentibacter saalensis</name>
    <dbReference type="NCBI Taxonomy" id="130788"/>
    <lineage>
        <taxon>Bacteria</taxon>
        <taxon>Bacillati</taxon>
        <taxon>Bacillota</taxon>
        <taxon>Tissierellia</taxon>
        <taxon>Sedimentibacter</taxon>
    </lineage>
</organism>
<evidence type="ECO:0000256" key="3">
    <source>
        <dbReference type="ARBA" id="ARBA00022448"/>
    </source>
</evidence>
<keyword evidence="10" id="KW-1185">Reference proteome</keyword>
<keyword evidence="5 8" id="KW-0812">Transmembrane</keyword>
<keyword evidence="3" id="KW-0813">Transport</keyword>
<comment type="caution">
    <text evidence="9">The sequence shown here is derived from an EMBL/GenBank/DDBJ whole genome shotgun (WGS) entry which is preliminary data.</text>
</comment>
<comment type="subcellular location">
    <subcellularLocation>
        <location evidence="1">Cell membrane</location>
        <topology evidence="1">Multi-pass membrane protein</topology>
    </subcellularLocation>
</comment>
<evidence type="ECO:0000256" key="1">
    <source>
        <dbReference type="ARBA" id="ARBA00004651"/>
    </source>
</evidence>
<feature type="transmembrane region" description="Helical" evidence="8">
    <location>
        <begin position="252"/>
        <end position="272"/>
    </location>
</feature>
<dbReference type="RefSeq" id="WP_145079510.1">
    <property type="nucleotide sequence ID" value="NZ_DAMBUX010000006.1"/>
</dbReference>